<organism evidence="2 3">
    <name type="scientific">Runella slithyformis (strain ATCC 29530 / DSM 19594 / LMG 11500 / NCIMB 11436 / LSU 4)</name>
    <dbReference type="NCBI Taxonomy" id="761193"/>
    <lineage>
        <taxon>Bacteria</taxon>
        <taxon>Pseudomonadati</taxon>
        <taxon>Bacteroidota</taxon>
        <taxon>Cytophagia</taxon>
        <taxon>Cytophagales</taxon>
        <taxon>Spirosomataceae</taxon>
        <taxon>Runella</taxon>
    </lineage>
</organism>
<dbReference type="Gene3D" id="3.30.420.10">
    <property type="entry name" value="Ribonuclease H-like superfamily/Ribonuclease H"/>
    <property type="match status" value="1"/>
</dbReference>
<dbReference type="InterPro" id="IPR012337">
    <property type="entry name" value="RNaseH-like_sf"/>
</dbReference>
<gene>
    <name evidence="2" type="ordered locus">Runsl_0804</name>
</gene>
<reference evidence="2 3" key="2">
    <citation type="journal article" date="2012" name="Stand. Genomic Sci.">
        <title>Complete genome sequence of the aquatic bacterium Runella slithyformis type strain (LSU 4(T)).</title>
        <authorList>
            <person name="Copeland A."/>
            <person name="Zhang X."/>
            <person name="Misra M."/>
            <person name="Lapidus A."/>
            <person name="Nolan M."/>
            <person name="Lucas S."/>
            <person name="Deshpande S."/>
            <person name="Cheng J.F."/>
            <person name="Tapia R."/>
            <person name="Goodwin L.A."/>
            <person name="Pitluck S."/>
            <person name="Liolios K."/>
            <person name="Pagani I."/>
            <person name="Ivanova N."/>
            <person name="Mikhailova N."/>
            <person name="Pati A."/>
            <person name="Chen A."/>
            <person name="Palaniappan K."/>
            <person name="Land M."/>
            <person name="Hauser L."/>
            <person name="Pan C."/>
            <person name="Jeffries C.D."/>
            <person name="Detter J.C."/>
            <person name="Brambilla E.M."/>
            <person name="Rohde M."/>
            <person name="Djao O.D."/>
            <person name="Goker M."/>
            <person name="Sikorski J."/>
            <person name="Tindall B.J."/>
            <person name="Woyke T."/>
            <person name="Bristow J."/>
            <person name="Eisen J.A."/>
            <person name="Markowitz V."/>
            <person name="Hugenholtz P."/>
            <person name="Kyrpides N.C."/>
            <person name="Klenk H.P."/>
            <person name="Mavromatis K."/>
        </authorList>
    </citation>
    <scope>NUCLEOTIDE SEQUENCE [LARGE SCALE GENOMIC DNA]</scope>
    <source>
        <strain evidence="3">ATCC 29530 / DSM 19594 / LMG 11500 / NCIMB 11436 / LSU 4</strain>
    </source>
</reference>
<name>A0A7U3ZHI4_RUNSL</name>
<dbReference type="Pfam" id="PF10108">
    <property type="entry name" value="DNA_pol_B_exo2"/>
    <property type="match status" value="1"/>
</dbReference>
<dbReference type="EMBL" id="CP002859">
    <property type="protein sequence ID" value="AEI47242.1"/>
    <property type="molecule type" value="Genomic_DNA"/>
</dbReference>
<keyword evidence="2" id="KW-0269">Exonuclease</keyword>
<keyword evidence="3" id="KW-1185">Reference proteome</keyword>
<evidence type="ECO:0000313" key="2">
    <source>
        <dbReference type="EMBL" id="AEI47242.1"/>
    </source>
</evidence>
<feature type="domain" description="Predicted 3'-5' exonuclease PolB-like" evidence="1">
    <location>
        <begin position="97"/>
        <end position="246"/>
    </location>
</feature>
<keyword evidence="2" id="KW-0378">Hydrolase</keyword>
<dbReference type="CDD" id="cd05782">
    <property type="entry name" value="DNA_polB_like1_exo"/>
    <property type="match status" value="1"/>
</dbReference>
<accession>A0A7U3ZHI4</accession>
<evidence type="ECO:0000259" key="1">
    <source>
        <dbReference type="Pfam" id="PF10108"/>
    </source>
</evidence>
<dbReference type="InterPro" id="IPR019288">
    <property type="entry name" value="3'-5'_exonuclease_PolB-like"/>
</dbReference>
<sequence>MIGTDCSVLDTHYQIHMQELRRVAKNVLFIDLETVSGKASFDLLDERMQEQWQRKAANIRNEEHVSAFDLFYRRAAIYSEFGKIICIGVGALYWTASDDLPRFKVKSIAGDDEKAILLEFKELIEKYPQNQLILCAHNGKEFDFPFLCRRMLVNGITLPDSLKLSGKKPWEILHQDTLDMWRFGDYKSFAQLDLLAALFGIPSSKSDISGEDVTRVYYAEKDLDRIRRYCKEDVVVLAQLWLRLNQHDTVRPDLIVRAE</sequence>
<dbReference type="SUPFAM" id="SSF53098">
    <property type="entry name" value="Ribonuclease H-like"/>
    <property type="match status" value="1"/>
</dbReference>
<protein>
    <submittedName>
        <fullName evidence="2">3'-5' exonuclease, PolB</fullName>
    </submittedName>
</protein>
<dbReference type="GO" id="GO:0003676">
    <property type="term" value="F:nucleic acid binding"/>
    <property type="evidence" value="ECO:0007669"/>
    <property type="project" value="InterPro"/>
</dbReference>
<dbReference type="AlphaFoldDB" id="A0A7U3ZHI4"/>
<dbReference type="Proteomes" id="UP000000493">
    <property type="component" value="Chromosome"/>
</dbReference>
<reference evidence="3" key="1">
    <citation type="submission" date="2011-06" db="EMBL/GenBank/DDBJ databases">
        <title>The complete genome of chromosome of Runella slithyformis DSM 19594.</title>
        <authorList>
            <consortium name="US DOE Joint Genome Institute (JGI-PGF)"/>
            <person name="Lucas S."/>
            <person name="Han J."/>
            <person name="Lapidus A."/>
            <person name="Bruce D."/>
            <person name="Goodwin L."/>
            <person name="Pitluck S."/>
            <person name="Peters L."/>
            <person name="Kyrpides N."/>
            <person name="Mavromatis K."/>
            <person name="Ivanova N."/>
            <person name="Ovchinnikova G."/>
            <person name="Zhang X."/>
            <person name="Misra M."/>
            <person name="Detter J.C."/>
            <person name="Tapia R."/>
            <person name="Han C."/>
            <person name="Land M."/>
            <person name="Hauser L."/>
            <person name="Markowitz V."/>
            <person name="Cheng J.-F."/>
            <person name="Hugenholtz P."/>
            <person name="Woyke T."/>
            <person name="Wu D."/>
            <person name="Tindall B."/>
            <person name="Faehrich R."/>
            <person name="Brambilla E."/>
            <person name="Klenk H.-P."/>
            <person name="Eisen J.A."/>
        </authorList>
    </citation>
    <scope>NUCLEOTIDE SEQUENCE [LARGE SCALE GENOMIC DNA]</scope>
    <source>
        <strain evidence="3">ATCC 29530 / DSM 19594 / LMG 11500 / NCIMB 11436 / LSU 4</strain>
    </source>
</reference>
<dbReference type="InterPro" id="IPR036397">
    <property type="entry name" value="RNaseH_sf"/>
</dbReference>
<dbReference type="GO" id="GO:0004527">
    <property type="term" value="F:exonuclease activity"/>
    <property type="evidence" value="ECO:0007669"/>
    <property type="project" value="UniProtKB-KW"/>
</dbReference>
<proteinExistence type="predicted"/>
<evidence type="ECO:0000313" key="3">
    <source>
        <dbReference type="Proteomes" id="UP000000493"/>
    </source>
</evidence>
<dbReference type="KEGG" id="rsi:Runsl_0804"/>
<keyword evidence="2" id="KW-0540">Nuclease</keyword>